<keyword evidence="7 10" id="KW-1133">Transmembrane helix</keyword>
<feature type="transmembrane region" description="Helical" evidence="10">
    <location>
        <begin position="6"/>
        <end position="22"/>
    </location>
</feature>
<dbReference type="Gene3D" id="1.20.1530.20">
    <property type="match status" value="1"/>
</dbReference>
<protein>
    <submittedName>
        <fullName evidence="13">Kef-type potassium/proton antiporter, CPA2 family</fullName>
    </submittedName>
</protein>
<keyword evidence="9 10" id="KW-0472">Membrane</keyword>
<keyword evidence="5 10" id="KW-0812">Transmembrane</keyword>
<feature type="domain" description="Cation/H+ exchanger transmembrane" evidence="11">
    <location>
        <begin position="13"/>
        <end position="376"/>
    </location>
</feature>
<feature type="transmembrane region" description="Helical" evidence="10">
    <location>
        <begin position="114"/>
        <end position="135"/>
    </location>
</feature>
<dbReference type="InterPro" id="IPR036291">
    <property type="entry name" value="NAD(P)-bd_dom_sf"/>
</dbReference>
<dbReference type="GO" id="GO:0005886">
    <property type="term" value="C:plasma membrane"/>
    <property type="evidence" value="ECO:0007669"/>
    <property type="project" value="TreeGrafter"/>
</dbReference>
<feature type="transmembrane region" description="Helical" evidence="10">
    <location>
        <begin position="85"/>
        <end position="108"/>
    </location>
</feature>
<evidence type="ECO:0000259" key="12">
    <source>
        <dbReference type="Pfam" id="PF02254"/>
    </source>
</evidence>
<dbReference type="InterPro" id="IPR038770">
    <property type="entry name" value="Na+/solute_symporter_sf"/>
</dbReference>
<feature type="domain" description="RCK N-terminal" evidence="12">
    <location>
        <begin position="423"/>
        <end position="537"/>
    </location>
</feature>
<evidence type="ECO:0000313" key="13">
    <source>
        <dbReference type="EMBL" id="ABK44078.1"/>
    </source>
</evidence>
<evidence type="ECO:0000256" key="2">
    <source>
        <dbReference type="ARBA" id="ARBA00022448"/>
    </source>
</evidence>
<dbReference type="STRING" id="156889.Mmc1_1569"/>
<evidence type="ECO:0000256" key="3">
    <source>
        <dbReference type="ARBA" id="ARBA00022449"/>
    </source>
</evidence>
<dbReference type="Pfam" id="PF02254">
    <property type="entry name" value="TrkA_N"/>
    <property type="match status" value="1"/>
</dbReference>
<dbReference type="InterPro" id="IPR003148">
    <property type="entry name" value="RCK_N"/>
</dbReference>
<proteinExistence type="predicted"/>
<dbReference type="GO" id="GO:1902600">
    <property type="term" value="P:proton transmembrane transport"/>
    <property type="evidence" value="ECO:0007669"/>
    <property type="project" value="InterPro"/>
</dbReference>
<evidence type="ECO:0000256" key="6">
    <source>
        <dbReference type="ARBA" id="ARBA00022958"/>
    </source>
</evidence>
<evidence type="ECO:0000313" key="14">
    <source>
        <dbReference type="Proteomes" id="UP000002586"/>
    </source>
</evidence>
<accession>A0L7Y5</accession>
<organism evidence="13 14">
    <name type="scientific">Magnetococcus marinus (strain ATCC BAA-1437 / JCM 17883 / MC-1)</name>
    <dbReference type="NCBI Taxonomy" id="156889"/>
    <lineage>
        <taxon>Bacteria</taxon>
        <taxon>Pseudomonadati</taxon>
        <taxon>Pseudomonadota</taxon>
        <taxon>Magnetococcia</taxon>
        <taxon>Magnetococcales</taxon>
        <taxon>Magnetococcaceae</taxon>
        <taxon>Magnetococcus</taxon>
    </lineage>
</organism>
<keyword evidence="2" id="KW-0813">Transport</keyword>
<feature type="transmembrane region" description="Helical" evidence="10">
    <location>
        <begin position="354"/>
        <end position="374"/>
    </location>
</feature>
<evidence type="ECO:0000256" key="5">
    <source>
        <dbReference type="ARBA" id="ARBA00022692"/>
    </source>
</evidence>
<dbReference type="Gene3D" id="3.40.50.720">
    <property type="entry name" value="NAD(P)-binding Rossmann-like Domain"/>
    <property type="match status" value="1"/>
</dbReference>
<dbReference type="AlphaFoldDB" id="A0L7Y5"/>
<dbReference type="InterPro" id="IPR006153">
    <property type="entry name" value="Cation/H_exchanger_TM"/>
</dbReference>
<dbReference type="KEGG" id="mgm:Mmc1_1569"/>
<dbReference type="GO" id="GO:0006813">
    <property type="term" value="P:potassium ion transport"/>
    <property type="evidence" value="ECO:0007669"/>
    <property type="project" value="UniProtKB-KW"/>
</dbReference>
<keyword evidence="4" id="KW-0633">Potassium transport</keyword>
<evidence type="ECO:0000256" key="9">
    <source>
        <dbReference type="ARBA" id="ARBA00023136"/>
    </source>
</evidence>
<feature type="transmembrane region" description="Helical" evidence="10">
    <location>
        <begin position="177"/>
        <end position="198"/>
    </location>
</feature>
<evidence type="ECO:0000256" key="8">
    <source>
        <dbReference type="ARBA" id="ARBA00023065"/>
    </source>
</evidence>
<sequence>MHDYLLLITLTSAISVGLALLLRRFGLPLLVGYVLAGMVVSGALGFHYDQSGLLRDVAEMGVVFLLFTVGLEFSLQRLRQMRHAVFLVGGLQVGLTALIVCFGAISMYTMAMPSALVIGLSVALSSTAIVLKTLYENKDIGKPYGQVTVGVLLFQEISVVPMLLLVGFLGMHTQTHIALLLVETVVGALVAFAIIYVVGRFGVTRLLAAVSEMRSQEAFVASILMVVVSAALLTHALGFSYALGSLLAGMMLAETQYKHQVEADLVPFRDLLLGVFFITVGMQVDLNFAVQNLHWILMATLLLIVFKTAITFAVVRLTGSREVALKSALAIAQGGGFSFAILELALRLQLLEPQVHQFMVTTLVCSMLVAPFMLKGIHKDGGRLAKDAGADDPTGPFKGEAHNRLVVCGYHRCVPITLEKNHVVVCGYGPVGREVVIQLQEAGYPYVCIEHQQSLVGQGVDEGHAIIFGNAAQDHLLKMAHVNDAAAVIITVGDEKSKRLIGKAVARVCDHPVIVTTATHQGEAHMLDDLPIKAMVNYPKETARMLLGHALSCEWQPGFIGSWSLSAAITKPTAAAEDALVPGADMGLAQGVGLAPATGVGVVLSGAPEAPFTKET</sequence>
<feature type="transmembrane region" description="Helical" evidence="10">
    <location>
        <begin position="327"/>
        <end position="348"/>
    </location>
</feature>
<evidence type="ECO:0000259" key="11">
    <source>
        <dbReference type="Pfam" id="PF00999"/>
    </source>
</evidence>
<keyword evidence="14" id="KW-1185">Reference proteome</keyword>
<dbReference type="PANTHER" id="PTHR46157">
    <property type="entry name" value="K(+) EFFLUX ANTIPORTER 3, CHLOROPLASTIC"/>
    <property type="match status" value="1"/>
</dbReference>
<comment type="subcellular location">
    <subcellularLocation>
        <location evidence="1">Membrane</location>
        <topology evidence="1">Multi-pass membrane protein</topology>
    </subcellularLocation>
</comment>
<reference evidence="14" key="1">
    <citation type="journal article" date="2009" name="Appl. Environ. Microbiol.">
        <title>Complete genome sequence of the chemolithoautotrophic marine magnetotactic coccus strain MC-1.</title>
        <authorList>
            <person name="Schubbe S."/>
            <person name="Williams T.J."/>
            <person name="Xie G."/>
            <person name="Kiss H.E."/>
            <person name="Brettin T.S."/>
            <person name="Martinez D."/>
            <person name="Ross C.A."/>
            <person name="Schuler D."/>
            <person name="Cox B.L."/>
            <person name="Nealson K.H."/>
            <person name="Bazylinski D.A."/>
        </authorList>
    </citation>
    <scope>NUCLEOTIDE SEQUENCE [LARGE SCALE GENOMIC DNA]</scope>
    <source>
        <strain evidence="14">ATCC BAA-1437 / JCM 17883 / MC-1</strain>
    </source>
</reference>
<feature type="transmembrane region" description="Helical" evidence="10">
    <location>
        <begin position="147"/>
        <end position="171"/>
    </location>
</feature>
<dbReference type="GO" id="GO:0015297">
    <property type="term" value="F:antiporter activity"/>
    <property type="evidence" value="ECO:0007669"/>
    <property type="project" value="UniProtKB-KW"/>
</dbReference>
<feature type="transmembrane region" description="Helical" evidence="10">
    <location>
        <begin position="293"/>
        <end position="315"/>
    </location>
</feature>
<keyword evidence="3" id="KW-0050">Antiport</keyword>
<dbReference type="Proteomes" id="UP000002586">
    <property type="component" value="Chromosome"/>
</dbReference>
<gene>
    <name evidence="13" type="ordered locus">Mmc1_1569</name>
</gene>
<dbReference type="eggNOG" id="COG1226">
    <property type="taxonomic scope" value="Bacteria"/>
</dbReference>
<evidence type="ECO:0000256" key="7">
    <source>
        <dbReference type="ARBA" id="ARBA00022989"/>
    </source>
</evidence>
<evidence type="ECO:0000256" key="1">
    <source>
        <dbReference type="ARBA" id="ARBA00004141"/>
    </source>
</evidence>
<dbReference type="eggNOG" id="COG0475">
    <property type="taxonomic scope" value="Bacteria"/>
</dbReference>
<keyword evidence="6" id="KW-0630">Potassium</keyword>
<feature type="transmembrane region" description="Helical" evidence="10">
    <location>
        <begin position="219"/>
        <end position="243"/>
    </location>
</feature>
<feature type="transmembrane region" description="Helical" evidence="10">
    <location>
        <begin position="60"/>
        <end position="78"/>
    </location>
</feature>
<dbReference type="PANTHER" id="PTHR46157:SF4">
    <property type="entry name" value="K(+) EFFLUX ANTIPORTER 3, CHLOROPLASTIC"/>
    <property type="match status" value="1"/>
</dbReference>
<evidence type="ECO:0000256" key="10">
    <source>
        <dbReference type="SAM" id="Phobius"/>
    </source>
</evidence>
<dbReference type="SUPFAM" id="SSF51735">
    <property type="entry name" value="NAD(P)-binding Rossmann-fold domains"/>
    <property type="match status" value="1"/>
</dbReference>
<dbReference type="OrthoDB" id="9781411at2"/>
<dbReference type="Pfam" id="PF00999">
    <property type="entry name" value="Na_H_Exchanger"/>
    <property type="match status" value="1"/>
</dbReference>
<dbReference type="EMBL" id="CP000471">
    <property type="protein sequence ID" value="ABK44078.1"/>
    <property type="molecule type" value="Genomic_DNA"/>
</dbReference>
<keyword evidence="8" id="KW-0406">Ion transport</keyword>
<name>A0L7Y5_MAGMM</name>
<evidence type="ECO:0000256" key="4">
    <source>
        <dbReference type="ARBA" id="ARBA00022538"/>
    </source>
</evidence>
<reference evidence="13 14" key="2">
    <citation type="journal article" date="2012" name="Int. J. Syst. Evol. Microbiol.">
        <title>Magnetococcus marinus gen. nov., sp. nov., a marine, magnetotactic bacterium that represents a novel lineage (Magnetococcaceae fam. nov.; Magnetococcales ord. nov.) at the base of the Alphaproteobacteria.</title>
        <authorList>
            <person name="Bazylinski D.A."/>
            <person name="Williams T.J."/>
            <person name="Lefevre C.T."/>
            <person name="Berg R.J."/>
            <person name="Zhang C.L."/>
            <person name="Bowser S.S."/>
            <person name="Dean A.J."/>
            <person name="Beveridge T.J."/>
        </authorList>
    </citation>
    <scope>NUCLEOTIDE SEQUENCE [LARGE SCALE GENOMIC DNA]</scope>
    <source>
        <strain evidence="14">ATCC BAA-1437 / JCM 17883 / MC-1</strain>
    </source>
</reference>
<feature type="transmembrane region" description="Helical" evidence="10">
    <location>
        <begin position="29"/>
        <end position="48"/>
    </location>
</feature>
<dbReference type="HOGENOM" id="CLU_005126_9_0_5"/>
<dbReference type="RefSeq" id="WP_011713227.1">
    <property type="nucleotide sequence ID" value="NC_008576.1"/>
</dbReference>